<evidence type="ECO:0000256" key="1">
    <source>
        <dbReference type="SAM" id="Phobius"/>
    </source>
</evidence>
<dbReference type="Proteomes" id="UP000184085">
    <property type="component" value="Unassembled WGS sequence"/>
</dbReference>
<feature type="transmembrane region" description="Helical" evidence="1">
    <location>
        <begin position="66"/>
        <end position="87"/>
    </location>
</feature>
<dbReference type="InterPro" id="IPR049713">
    <property type="entry name" value="Pr6Pr-like"/>
</dbReference>
<feature type="transmembrane region" description="Helical" evidence="1">
    <location>
        <begin position="42"/>
        <end position="59"/>
    </location>
</feature>
<feature type="transmembrane region" description="Helical" evidence="1">
    <location>
        <begin position="169"/>
        <end position="191"/>
    </location>
</feature>
<dbReference type="EMBL" id="FMJB01000066">
    <property type="protein sequence ID" value="SCM69769.1"/>
    <property type="molecule type" value="Genomic_DNA"/>
</dbReference>
<accession>A0A1M4N4P8</accession>
<protein>
    <submittedName>
        <fullName evidence="2">Putative membrane protein</fullName>
    </submittedName>
</protein>
<evidence type="ECO:0000313" key="2">
    <source>
        <dbReference type="EMBL" id="SCM69769.1"/>
    </source>
</evidence>
<organism evidence="2 3">
    <name type="scientific">Donghicola eburneus</name>
    <dbReference type="NCBI Taxonomy" id="393278"/>
    <lineage>
        <taxon>Bacteria</taxon>
        <taxon>Pseudomonadati</taxon>
        <taxon>Pseudomonadota</taxon>
        <taxon>Alphaproteobacteria</taxon>
        <taxon>Rhodobacterales</taxon>
        <taxon>Roseobacteraceae</taxon>
        <taxon>Donghicola</taxon>
    </lineage>
</organism>
<dbReference type="RefSeq" id="WP_072709742.1">
    <property type="nucleotide sequence ID" value="NZ_FMJB01000066.1"/>
</dbReference>
<evidence type="ECO:0000313" key="3">
    <source>
        <dbReference type="Proteomes" id="UP000184085"/>
    </source>
</evidence>
<proteinExistence type="predicted"/>
<dbReference type="AlphaFoldDB" id="A0A1M4N4P8"/>
<feature type="transmembrane region" description="Helical" evidence="1">
    <location>
        <begin position="99"/>
        <end position="119"/>
    </location>
</feature>
<keyword evidence="3" id="KW-1185">Reference proteome</keyword>
<keyword evidence="1" id="KW-1133">Transmembrane helix</keyword>
<feature type="transmembrane region" description="Helical" evidence="1">
    <location>
        <begin position="131"/>
        <end position="149"/>
    </location>
</feature>
<sequence length="201" mass="22485">MEHRLIWVIGAVAAISLVLQSYVDLIADGPEATLLSVWWNMLRYYTILTNLVVAAVFIMRPQFTAHWAGAITLQVLLVGIVYHALLSSTHVPEGLLGEVANHGLHTVAPAFVFLWWLIYAPKQGLGWPNPLWWVIWPLIYAAYGIWRGTLDGKYPYYFLNLPELGPIGLLREMSIVAAGFLIFGFILLGIARVQRPSSSSK</sequence>
<keyword evidence="1" id="KW-0472">Membrane</keyword>
<feature type="transmembrane region" description="Helical" evidence="1">
    <location>
        <begin position="5"/>
        <end position="22"/>
    </location>
</feature>
<reference evidence="3" key="1">
    <citation type="submission" date="2016-09" db="EMBL/GenBank/DDBJ databases">
        <authorList>
            <person name="Wibberg D."/>
        </authorList>
    </citation>
    <scope>NUCLEOTIDE SEQUENCE [LARGE SCALE GENOMIC DNA]</scope>
</reference>
<keyword evidence="1" id="KW-0812">Transmembrane</keyword>
<name>A0A1M4N4P8_9RHOB</name>
<dbReference type="NCBIfam" id="NF038065">
    <property type="entry name" value="Pr6Pr"/>
    <property type="match status" value="1"/>
</dbReference>
<gene>
    <name evidence="2" type="ORF">KARMA_4011</name>
</gene>